<dbReference type="Pfam" id="PF00126">
    <property type="entry name" value="HTH_1"/>
    <property type="match status" value="1"/>
</dbReference>
<feature type="domain" description="HTH lysR-type" evidence="5">
    <location>
        <begin position="1"/>
        <end position="58"/>
    </location>
</feature>
<proteinExistence type="inferred from homology"/>
<sequence length="307" mass="34224">MDLHRLRCFIKIVEEGSVSKAAEALSMTQPPLSIMMGKLEKELGVSLFDRSGRRLTLTRDGEFLYQRGKELVASADNMVKELVEHKNGSRGSVSVGCITSANLFFIPEAVKKLREESPNIVMKVKEGNSAYVLEELRNHRIDIGIVRTIFEADDLQTSTLMTEPLLIALPPGHPLAESPSINIYDLRGEDFILPISSHGSGIAEEIIKACQDSGFTPNVVYWGTEVFPMLFMVMKGVGISVIPYNFIQFDWPGLPRMIPLAEPRLETKLSLVTLQNHYQPSIVTRFLDITRNVAKGLKVEHTNRAGT</sequence>
<evidence type="ECO:0000313" key="6">
    <source>
        <dbReference type="EMBL" id="MFD1705339.1"/>
    </source>
</evidence>
<reference evidence="7" key="1">
    <citation type="journal article" date="2019" name="Int. J. Syst. Evol. Microbiol.">
        <title>The Global Catalogue of Microorganisms (GCM) 10K type strain sequencing project: providing services to taxonomists for standard genome sequencing and annotation.</title>
        <authorList>
            <consortium name="The Broad Institute Genomics Platform"/>
            <consortium name="The Broad Institute Genome Sequencing Center for Infectious Disease"/>
            <person name="Wu L."/>
            <person name="Ma J."/>
        </authorList>
    </citation>
    <scope>NUCLEOTIDE SEQUENCE [LARGE SCALE GENOMIC DNA]</scope>
    <source>
        <strain evidence="7">CGMCC 1.12295</strain>
    </source>
</reference>
<dbReference type="PANTHER" id="PTHR30346:SF9">
    <property type="entry name" value="LYSR FAMILY TRANSCRIPTIONAL REGULATOR"/>
    <property type="match status" value="1"/>
</dbReference>
<dbReference type="SUPFAM" id="SSF53850">
    <property type="entry name" value="Periplasmic binding protein-like II"/>
    <property type="match status" value="1"/>
</dbReference>
<dbReference type="Pfam" id="PF03466">
    <property type="entry name" value="LysR_substrate"/>
    <property type="match status" value="1"/>
</dbReference>
<accession>A0ABW4KDE0</accession>
<dbReference type="RefSeq" id="WP_380771676.1">
    <property type="nucleotide sequence ID" value="NZ_JBHUEO010000003.1"/>
</dbReference>
<dbReference type="CDD" id="cd05466">
    <property type="entry name" value="PBP2_LTTR_substrate"/>
    <property type="match status" value="1"/>
</dbReference>
<dbReference type="Gene3D" id="3.40.190.290">
    <property type="match status" value="1"/>
</dbReference>
<dbReference type="SUPFAM" id="SSF46785">
    <property type="entry name" value="Winged helix' DNA-binding domain"/>
    <property type="match status" value="1"/>
</dbReference>
<dbReference type="PROSITE" id="PS50931">
    <property type="entry name" value="HTH_LYSR"/>
    <property type="match status" value="1"/>
</dbReference>
<dbReference type="InterPro" id="IPR036388">
    <property type="entry name" value="WH-like_DNA-bd_sf"/>
</dbReference>
<evidence type="ECO:0000313" key="7">
    <source>
        <dbReference type="Proteomes" id="UP001597301"/>
    </source>
</evidence>
<protein>
    <submittedName>
        <fullName evidence="6">LysR family transcriptional regulator</fullName>
    </submittedName>
</protein>
<dbReference type="PRINTS" id="PR00039">
    <property type="entry name" value="HTHLYSR"/>
</dbReference>
<gene>
    <name evidence="6" type="ORF">ACFSCZ_01065</name>
</gene>
<organism evidence="6 7">
    <name type="scientific">Siminovitchia sediminis</name>
    <dbReference type="NCBI Taxonomy" id="1274353"/>
    <lineage>
        <taxon>Bacteria</taxon>
        <taxon>Bacillati</taxon>
        <taxon>Bacillota</taxon>
        <taxon>Bacilli</taxon>
        <taxon>Bacillales</taxon>
        <taxon>Bacillaceae</taxon>
        <taxon>Siminovitchia</taxon>
    </lineage>
</organism>
<evidence type="ECO:0000256" key="3">
    <source>
        <dbReference type="ARBA" id="ARBA00023125"/>
    </source>
</evidence>
<dbReference type="PANTHER" id="PTHR30346">
    <property type="entry name" value="TRANSCRIPTIONAL DUAL REGULATOR HCAR-RELATED"/>
    <property type="match status" value="1"/>
</dbReference>
<dbReference type="Gene3D" id="1.10.10.10">
    <property type="entry name" value="Winged helix-like DNA-binding domain superfamily/Winged helix DNA-binding domain"/>
    <property type="match status" value="1"/>
</dbReference>
<evidence type="ECO:0000256" key="1">
    <source>
        <dbReference type="ARBA" id="ARBA00009437"/>
    </source>
</evidence>
<evidence type="ECO:0000259" key="5">
    <source>
        <dbReference type="PROSITE" id="PS50931"/>
    </source>
</evidence>
<keyword evidence="7" id="KW-1185">Reference proteome</keyword>
<comment type="similarity">
    <text evidence="1">Belongs to the LysR transcriptional regulatory family.</text>
</comment>
<dbReference type="InterPro" id="IPR036390">
    <property type="entry name" value="WH_DNA-bd_sf"/>
</dbReference>
<dbReference type="InterPro" id="IPR000847">
    <property type="entry name" value="LysR_HTH_N"/>
</dbReference>
<dbReference type="Proteomes" id="UP001597301">
    <property type="component" value="Unassembled WGS sequence"/>
</dbReference>
<dbReference type="InterPro" id="IPR005119">
    <property type="entry name" value="LysR_subst-bd"/>
</dbReference>
<keyword evidence="4" id="KW-0804">Transcription</keyword>
<comment type="caution">
    <text evidence="6">The sequence shown here is derived from an EMBL/GenBank/DDBJ whole genome shotgun (WGS) entry which is preliminary data.</text>
</comment>
<evidence type="ECO:0000256" key="2">
    <source>
        <dbReference type="ARBA" id="ARBA00023015"/>
    </source>
</evidence>
<keyword evidence="3" id="KW-0238">DNA-binding</keyword>
<keyword evidence="2" id="KW-0805">Transcription regulation</keyword>
<name>A0ABW4KDE0_9BACI</name>
<dbReference type="EMBL" id="JBHUEO010000003">
    <property type="protein sequence ID" value="MFD1705339.1"/>
    <property type="molecule type" value="Genomic_DNA"/>
</dbReference>
<evidence type="ECO:0000256" key="4">
    <source>
        <dbReference type="ARBA" id="ARBA00023163"/>
    </source>
</evidence>